<proteinExistence type="predicted"/>
<dbReference type="AlphaFoldDB" id="A0A017HA88"/>
<protein>
    <recommendedName>
        <fullName evidence="4">DUF2484 family protein</fullName>
    </recommendedName>
</protein>
<dbReference type="Proteomes" id="UP000025047">
    <property type="component" value="Unassembled WGS sequence"/>
</dbReference>
<feature type="transmembrane region" description="Helical" evidence="1">
    <location>
        <begin position="6"/>
        <end position="23"/>
    </location>
</feature>
<keyword evidence="1" id="KW-0472">Membrane</keyword>
<dbReference type="EMBL" id="APGJ01000007">
    <property type="protein sequence ID" value="EYD71230.1"/>
    <property type="molecule type" value="Genomic_DNA"/>
</dbReference>
<accession>A0A017HA88</accession>
<dbReference type="PATRIC" id="fig|1122180.6.peg.2857"/>
<keyword evidence="1" id="KW-0812">Transmembrane</keyword>
<dbReference type="Pfam" id="PF10658">
    <property type="entry name" value="DUF2484"/>
    <property type="match status" value="1"/>
</dbReference>
<feature type="transmembrane region" description="Helical" evidence="1">
    <location>
        <begin position="35"/>
        <end position="53"/>
    </location>
</feature>
<gene>
    <name evidence="2" type="ORF">Lokhon_02878</name>
</gene>
<keyword evidence="1" id="KW-1133">Transmembrane helix</keyword>
<evidence type="ECO:0000313" key="2">
    <source>
        <dbReference type="EMBL" id="EYD71230.1"/>
    </source>
</evidence>
<evidence type="ECO:0000313" key="3">
    <source>
        <dbReference type="Proteomes" id="UP000025047"/>
    </source>
</evidence>
<sequence>MSAQQLLPIAAACLWLVAANLVVMLPSRDNHRSCATILVVIGVPLLGWVTFAFGPVAGVVLMAAGVSVLRWPLMLLGRLRRPWG</sequence>
<dbReference type="eggNOG" id="ENOG5032Y9H">
    <property type="taxonomic scope" value="Bacteria"/>
</dbReference>
<dbReference type="STRING" id="1122180.Lokhon_02878"/>
<comment type="caution">
    <text evidence="2">The sequence shown here is derived from an EMBL/GenBank/DDBJ whole genome shotgun (WGS) entry which is preliminary data.</text>
</comment>
<dbReference type="RefSeq" id="WP_017927321.1">
    <property type="nucleotide sequence ID" value="NZ_KB822995.1"/>
</dbReference>
<dbReference type="HOGENOM" id="CLU_193095_0_0_5"/>
<organism evidence="2 3">
    <name type="scientific">Limimaricola hongkongensis DSM 17492</name>
    <dbReference type="NCBI Taxonomy" id="1122180"/>
    <lineage>
        <taxon>Bacteria</taxon>
        <taxon>Pseudomonadati</taxon>
        <taxon>Pseudomonadota</taxon>
        <taxon>Alphaproteobacteria</taxon>
        <taxon>Rhodobacterales</taxon>
        <taxon>Paracoccaceae</taxon>
        <taxon>Limimaricola</taxon>
    </lineage>
</organism>
<evidence type="ECO:0008006" key="4">
    <source>
        <dbReference type="Google" id="ProtNLM"/>
    </source>
</evidence>
<name>A0A017HA88_9RHOB</name>
<reference evidence="2 3" key="1">
    <citation type="submission" date="2013-03" db="EMBL/GenBank/DDBJ databases">
        <authorList>
            <person name="Fiebig A."/>
            <person name="Goeker M."/>
            <person name="Klenk H.-P.P."/>
        </authorList>
    </citation>
    <scope>NUCLEOTIDE SEQUENCE [LARGE SCALE GENOMIC DNA]</scope>
    <source>
        <strain evidence="2 3">DSM 17492</strain>
    </source>
</reference>
<dbReference type="InterPro" id="IPR018919">
    <property type="entry name" value="DUF2484"/>
</dbReference>
<keyword evidence="3" id="KW-1185">Reference proteome</keyword>
<dbReference type="OrthoDB" id="7862849at2"/>
<evidence type="ECO:0000256" key="1">
    <source>
        <dbReference type="SAM" id="Phobius"/>
    </source>
</evidence>